<dbReference type="Proteomes" id="UP001054252">
    <property type="component" value="Unassembled WGS sequence"/>
</dbReference>
<accession>A0AAV5LXM8</accession>
<keyword evidence="2" id="KW-0472">Membrane</keyword>
<keyword evidence="2" id="KW-0812">Transmembrane</keyword>
<feature type="compositionally biased region" description="Basic and acidic residues" evidence="1">
    <location>
        <begin position="168"/>
        <end position="177"/>
    </location>
</feature>
<proteinExistence type="predicted"/>
<keyword evidence="2" id="KW-1133">Transmembrane helix</keyword>
<name>A0AAV5LXM8_9ROSI</name>
<reference evidence="3 4" key="1">
    <citation type="journal article" date="2021" name="Commun. Biol.">
        <title>The genome of Shorea leprosula (Dipterocarpaceae) highlights the ecological relevance of drought in aseasonal tropical rainforests.</title>
        <authorList>
            <person name="Ng K.K.S."/>
            <person name="Kobayashi M.J."/>
            <person name="Fawcett J.A."/>
            <person name="Hatakeyama M."/>
            <person name="Paape T."/>
            <person name="Ng C.H."/>
            <person name="Ang C.C."/>
            <person name="Tnah L.H."/>
            <person name="Lee C.T."/>
            <person name="Nishiyama T."/>
            <person name="Sese J."/>
            <person name="O'Brien M.J."/>
            <person name="Copetti D."/>
            <person name="Mohd Noor M.I."/>
            <person name="Ong R.C."/>
            <person name="Putra M."/>
            <person name="Sireger I.Z."/>
            <person name="Indrioko S."/>
            <person name="Kosugi Y."/>
            <person name="Izuno A."/>
            <person name="Isagi Y."/>
            <person name="Lee S.L."/>
            <person name="Shimizu K.K."/>
        </authorList>
    </citation>
    <scope>NUCLEOTIDE SEQUENCE [LARGE SCALE GENOMIC DNA]</scope>
    <source>
        <strain evidence="3">214</strain>
    </source>
</reference>
<feature type="transmembrane region" description="Helical" evidence="2">
    <location>
        <begin position="229"/>
        <end position="247"/>
    </location>
</feature>
<evidence type="ECO:0000256" key="1">
    <source>
        <dbReference type="SAM" id="MobiDB-lite"/>
    </source>
</evidence>
<feature type="region of interest" description="Disordered" evidence="1">
    <location>
        <begin position="197"/>
        <end position="217"/>
    </location>
</feature>
<feature type="region of interest" description="Disordered" evidence="1">
    <location>
        <begin position="1"/>
        <end position="21"/>
    </location>
</feature>
<keyword evidence="4" id="KW-1185">Reference proteome</keyword>
<evidence type="ECO:0000256" key="2">
    <source>
        <dbReference type="SAM" id="Phobius"/>
    </source>
</evidence>
<comment type="caution">
    <text evidence="3">The sequence shown here is derived from an EMBL/GenBank/DDBJ whole genome shotgun (WGS) entry which is preliminary data.</text>
</comment>
<protein>
    <submittedName>
        <fullName evidence="3">Uncharacterized protein</fullName>
    </submittedName>
</protein>
<sequence length="263" mass="29305">MKESQNEKKTPFMDLQKGDDQKLHRLFKSSEQEWDSIKRSRPRTLRGSSADSCSIFKALQLLDDSPKSLMSSLQKGRRSHPSEGLTKWKVRNNDLAALEILRERRAAVESGNLKGRRLFEEVEDVTEVEFGDGTCSGCWDIGIVPPESEVRSIVSFDSDDDDDDAENENEKENENGDGKEFFCPLCCQYGSNSSSSSSSPPVLHSENAEEEPTVPIAVERRRRKTSGNAMLFSLVVLLVVGFCFIMSRKSGGYVGGEVILVPT</sequence>
<gene>
    <name evidence="3" type="ORF">SLEP1_g49603</name>
</gene>
<dbReference type="AlphaFoldDB" id="A0AAV5LXM8"/>
<dbReference type="EMBL" id="BPVZ01000156">
    <property type="protein sequence ID" value="GKV42166.1"/>
    <property type="molecule type" value="Genomic_DNA"/>
</dbReference>
<evidence type="ECO:0000313" key="3">
    <source>
        <dbReference type="EMBL" id="GKV42166.1"/>
    </source>
</evidence>
<feature type="compositionally biased region" description="Acidic residues" evidence="1">
    <location>
        <begin position="157"/>
        <end position="167"/>
    </location>
</feature>
<feature type="region of interest" description="Disordered" evidence="1">
    <location>
        <begin position="155"/>
        <end position="177"/>
    </location>
</feature>
<evidence type="ECO:0000313" key="4">
    <source>
        <dbReference type="Proteomes" id="UP001054252"/>
    </source>
</evidence>
<organism evidence="3 4">
    <name type="scientific">Rubroshorea leprosula</name>
    <dbReference type="NCBI Taxonomy" id="152421"/>
    <lineage>
        <taxon>Eukaryota</taxon>
        <taxon>Viridiplantae</taxon>
        <taxon>Streptophyta</taxon>
        <taxon>Embryophyta</taxon>
        <taxon>Tracheophyta</taxon>
        <taxon>Spermatophyta</taxon>
        <taxon>Magnoliopsida</taxon>
        <taxon>eudicotyledons</taxon>
        <taxon>Gunneridae</taxon>
        <taxon>Pentapetalae</taxon>
        <taxon>rosids</taxon>
        <taxon>malvids</taxon>
        <taxon>Malvales</taxon>
        <taxon>Dipterocarpaceae</taxon>
        <taxon>Rubroshorea</taxon>
    </lineage>
</organism>